<gene>
    <name evidence="2" type="ORF">EG327_011277</name>
</gene>
<dbReference type="AlphaFoldDB" id="A0A8H3VPN4"/>
<dbReference type="EMBL" id="WNWR01000087">
    <property type="protein sequence ID" value="KAE9991656.1"/>
    <property type="molecule type" value="Genomic_DNA"/>
</dbReference>
<proteinExistence type="predicted"/>
<comment type="caution">
    <text evidence="2">The sequence shown here is derived from an EMBL/GenBank/DDBJ whole genome shotgun (WGS) entry which is preliminary data.</text>
</comment>
<name>A0A8H3VPN4_VENIN</name>
<sequence>MISDNFLAILFPDLPEDHQNRSQTENVQNESKAPKLPTTFLSLPSELRQDILIRSYHLTSNEAIQCWNHPIDNGREWLQDFHRTQINAWANTLLLLDEKIIDDVEYVRNQWLEGIETLPPSFLPCCYLLGWQDLTEDERKVIWTSTQTGEEPWKRIHRKLYVLNRQWYYAKASPRSVVRGYNAAAHPPWDKQGGTPRKDENGQNEAKRWKQGPSRITWEAFSSSHHPSTWKRLQDAVDVDIAWIVQTEKEYQEEIVQTEKECREEPVQTEEEYRERIVRAQAAEHGAASGNSPESFLSGIVKRVTKFRGLF</sequence>
<feature type="region of interest" description="Disordered" evidence="1">
    <location>
        <begin position="184"/>
        <end position="211"/>
    </location>
</feature>
<evidence type="ECO:0000313" key="2">
    <source>
        <dbReference type="EMBL" id="KAE9991656.1"/>
    </source>
</evidence>
<evidence type="ECO:0000256" key="1">
    <source>
        <dbReference type="SAM" id="MobiDB-lite"/>
    </source>
</evidence>
<reference evidence="2 3" key="1">
    <citation type="submission" date="2019-07" db="EMBL/GenBank/DDBJ databases">
        <title>Venturia inaequalis Genome Resource.</title>
        <authorList>
            <person name="Lichtner F.J."/>
        </authorList>
    </citation>
    <scope>NUCLEOTIDE SEQUENCE [LARGE SCALE GENOMIC DNA]</scope>
    <source>
        <strain evidence="2 3">DMI_063113</strain>
    </source>
</reference>
<keyword evidence="3" id="KW-1185">Reference proteome</keyword>
<organism evidence="2 3">
    <name type="scientific">Venturia inaequalis</name>
    <name type="common">Apple scab fungus</name>
    <dbReference type="NCBI Taxonomy" id="5025"/>
    <lineage>
        <taxon>Eukaryota</taxon>
        <taxon>Fungi</taxon>
        <taxon>Dikarya</taxon>
        <taxon>Ascomycota</taxon>
        <taxon>Pezizomycotina</taxon>
        <taxon>Dothideomycetes</taxon>
        <taxon>Pleosporomycetidae</taxon>
        <taxon>Venturiales</taxon>
        <taxon>Venturiaceae</taxon>
        <taxon>Venturia</taxon>
    </lineage>
</organism>
<protein>
    <submittedName>
        <fullName evidence="2">Uncharacterized protein</fullName>
    </submittedName>
</protein>
<feature type="compositionally biased region" description="Basic and acidic residues" evidence="1">
    <location>
        <begin position="196"/>
        <end position="208"/>
    </location>
</feature>
<accession>A0A8H3VPN4</accession>
<dbReference type="Proteomes" id="UP000490939">
    <property type="component" value="Unassembled WGS sequence"/>
</dbReference>
<evidence type="ECO:0000313" key="3">
    <source>
        <dbReference type="Proteomes" id="UP000490939"/>
    </source>
</evidence>